<reference evidence="2" key="1">
    <citation type="submission" date="2008-08" db="EMBL/GenBank/DDBJ databases">
        <title>The complete genome sequence of Thermodesulfovibrio yellowstonii strain ATCC 51303 / DSM 11347 / YP87.</title>
        <authorList>
            <person name="Dodson R.J."/>
            <person name="Durkin A.S."/>
            <person name="Wu M."/>
            <person name="Eisen J."/>
            <person name="Sutton G."/>
        </authorList>
    </citation>
    <scope>NUCLEOTIDE SEQUENCE [LARGE SCALE GENOMIC DNA]</scope>
    <source>
        <strain evidence="2">ATCC 51303 / DSM 11347 / YP87</strain>
    </source>
</reference>
<dbReference type="OrthoDB" id="9787447at2"/>
<dbReference type="InParanoid" id="B5YH40"/>
<dbReference type="STRING" id="289376.THEYE_A1739"/>
<proteinExistence type="predicted"/>
<accession>B5YH40</accession>
<gene>
    <name evidence="1" type="ordered locus">THEYE_A1739</name>
</gene>
<dbReference type="KEGG" id="tye:THEYE_A1739"/>
<name>B5YH40_THEYD</name>
<dbReference type="Proteomes" id="UP000000718">
    <property type="component" value="Chromosome"/>
</dbReference>
<reference evidence="1 2" key="2">
    <citation type="journal article" date="2015" name="Genome Announc.">
        <title>Genome Sequence of the Sulfate-Reducing Thermophilic Bacterium Thermodesulfovibrio yellowstonii Strain DSM 11347T (Phylum Nitrospirae).</title>
        <authorList>
            <person name="Bhatnagar S."/>
            <person name="Badger J.H."/>
            <person name="Madupu R."/>
            <person name="Khouri H.M."/>
            <person name="O'Connor E.M."/>
            <person name="Robb F.T."/>
            <person name="Ward N.L."/>
            <person name="Eisen J.A."/>
        </authorList>
    </citation>
    <scope>NUCLEOTIDE SEQUENCE [LARGE SCALE GENOMIC DNA]</scope>
    <source>
        <strain evidence="2">ATCC 51303 / DSM 11347 / YP87</strain>
    </source>
</reference>
<dbReference type="RefSeq" id="WP_012545018.1">
    <property type="nucleotide sequence ID" value="NC_011296.1"/>
</dbReference>
<dbReference type="EnsemblBacteria" id="ACI20280">
    <property type="protein sequence ID" value="ACI20280"/>
    <property type="gene ID" value="THEYE_A1739"/>
</dbReference>
<sequence length="299" mass="34495">MIKHLVFFLIFFGSLSSVYAENYFLPKTFLILPEGSNVKIRWILPPEQRSSISTDKIHFVIDYKNEPLVIYENKLLFNPLKGYIVKLTQTVKDVICLDSGVLLFSDGINMGYLEMERDSDIIPNVKLKMIAKLPLADSKLFKGDNTVYAAGFNKKTKKYEVYLFNRQKSLFQKIASLDEPVNAMSGKQEHIFFSNERLIKEYKNGRISLIYEHPRQKIEELFYNEKTGLIYKTSNGAGIIKDKAALEFLQTENPLVFLKGTSLYVFFSSVSGLLEIMNVDDLRNFAFKVQKIIDIQQTF</sequence>
<dbReference type="EMBL" id="CP001147">
    <property type="protein sequence ID" value="ACI20280.1"/>
    <property type="molecule type" value="Genomic_DNA"/>
</dbReference>
<dbReference type="AlphaFoldDB" id="B5YH40"/>
<dbReference type="HOGENOM" id="CLU_930448_0_0_0"/>
<evidence type="ECO:0000313" key="1">
    <source>
        <dbReference type="EMBL" id="ACI20280.1"/>
    </source>
</evidence>
<evidence type="ECO:0000313" key="2">
    <source>
        <dbReference type="Proteomes" id="UP000000718"/>
    </source>
</evidence>
<dbReference type="eggNOG" id="COG0666">
    <property type="taxonomic scope" value="Bacteria"/>
</dbReference>
<keyword evidence="2" id="KW-1185">Reference proteome</keyword>
<protein>
    <submittedName>
        <fullName evidence="1">Uncharacterized protein</fullName>
    </submittedName>
</protein>
<dbReference type="PATRIC" id="fig|289376.4.peg.1694"/>
<organism evidence="1 2">
    <name type="scientific">Thermodesulfovibrio yellowstonii (strain ATCC 51303 / DSM 11347 / YP87)</name>
    <dbReference type="NCBI Taxonomy" id="289376"/>
    <lineage>
        <taxon>Bacteria</taxon>
        <taxon>Pseudomonadati</taxon>
        <taxon>Nitrospirota</taxon>
        <taxon>Thermodesulfovibrionia</taxon>
        <taxon>Thermodesulfovibrionales</taxon>
        <taxon>Thermodesulfovibrionaceae</taxon>
        <taxon>Thermodesulfovibrio</taxon>
    </lineage>
</organism>